<comment type="subcellular location">
    <subcellularLocation>
        <location evidence="2">Spore coat</location>
    </subcellularLocation>
</comment>
<accession>A0ABW0U4A3</accession>
<dbReference type="Pfam" id="PF07875">
    <property type="entry name" value="Coat_F"/>
    <property type="match status" value="1"/>
</dbReference>
<evidence type="ECO:0000256" key="4">
    <source>
        <dbReference type="SAM" id="MobiDB-lite"/>
    </source>
</evidence>
<evidence type="ECO:0000313" key="5">
    <source>
        <dbReference type="EMBL" id="MFC5627963.1"/>
    </source>
</evidence>
<dbReference type="PANTHER" id="PTHR39183">
    <property type="entry name" value="SPORE COAT PROTEIN F-LIKE PROTEIN YHCQ"/>
    <property type="match status" value="1"/>
</dbReference>
<dbReference type="EMBL" id="JBHSPF010000015">
    <property type="protein sequence ID" value="MFC5627963.1"/>
    <property type="molecule type" value="Genomic_DNA"/>
</dbReference>
<keyword evidence="5" id="KW-0946">Virion</keyword>
<gene>
    <name evidence="5" type="ORF">ACFPTR_03530</name>
</gene>
<protein>
    <submittedName>
        <fullName evidence="5">Spore coat protein</fullName>
    </submittedName>
</protein>
<dbReference type="RefSeq" id="WP_270896114.1">
    <property type="nucleotide sequence ID" value="NZ_JBHSPF010000015.1"/>
</dbReference>
<evidence type="ECO:0000256" key="2">
    <source>
        <dbReference type="ARBA" id="ARBA00024325"/>
    </source>
</evidence>
<organism evidence="5 6">
    <name type="scientific">Aliibacillus thermotolerans</name>
    <dbReference type="NCBI Taxonomy" id="1834418"/>
    <lineage>
        <taxon>Bacteria</taxon>
        <taxon>Bacillati</taxon>
        <taxon>Bacillota</taxon>
        <taxon>Bacilli</taxon>
        <taxon>Bacillales</taxon>
        <taxon>Bacillaceae</taxon>
        <taxon>Aliibacillus</taxon>
    </lineage>
</organism>
<dbReference type="Gene3D" id="1.20.1260.10">
    <property type="match status" value="1"/>
</dbReference>
<evidence type="ECO:0000313" key="6">
    <source>
        <dbReference type="Proteomes" id="UP001596143"/>
    </source>
</evidence>
<feature type="region of interest" description="Disordered" evidence="4">
    <location>
        <begin position="1"/>
        <end position="21"/>
    </location>
</feature>
<dbReference type="PANTHER" id="PTHR39183:SF1">
    <property type="entry name" value="SPORE COAT PROTEIN F-LIKE PROTEIN YHCQ"/>
    <property type="match status" value="1"/>
</dbReference>
<comment type="caution">
    <text evidence="5">The sequence shown here is derived from an EMBL/GenBank/DDBJ whole genome shotgun (WGS) entry which is preliminary data.</text>
</comment>
<proteinExistence type="inferred from homology"/>
<dbReference type="InterPro" id="IPR012851">
    <property type="entry name" value="Spore_coat_CotF-like"/>
</dbReference>
<keyword evidence="1" id="KW-0749">Sporulation</keyword>
<evidence type="ECO:0000256" key="1">
    <source>
        <dbReference type="ARBA" id="ARBA00022969"/>
    </source>
</evidence>
<comment type="similarity">
    <text evidence="3">Belongs to the CotF family.</text>
</comment>
<name>A0ABW0U4A3_9BACI</name>
<keyword evidence="6" id="KW-1185">Reference proteome</keyword>
<sequence length="204" mass="23058">MQPNEMQQRGSQMTGMTSDTSFGGHDILDAHEVIGSMIDFLDHCKLYESHIQDPQLKDIQQRQYNFLTGLYNTVIDTFQSGKDPSKATHSYKMTQSNDVIYGMTQGQPKKPAQNVNELDDECISSFMMGHTKALASSLTMAAFEVSNPVLRRIFADSVPNLIEMGYELFLYQNKNGYYQVPQLESSHMSILQQSYTHASQPPLN</sequence>
<evidence type="ECO:0000256" key="3">
    <source>
        <dbReference type="ARBA" id="ARBA00024344"/>
    </source>
</evidence>
<keyword evidence="5" id="KW-0167">Capsid protein</keyword>
<reference evidence="6" key="1">
    <citation type="journal article" date="2019" name="Int. J. Syst. Evol. Microbiol.">
        <title>The Global Catalogue of Microorganisms (GCM) 10K type strain sequencing project: providing services to taxonomists for standard genome sequencing and annotation.</title>
        <authorList>
            <consortium name="The Broad Institute Genomics Platform"/>
            <consortium name="The Broad Institute Genome Sequencing Center for Infectious Disease"/>
            <person name="Wu L."/>
            <person name="Ma J."/>
        </authorList>
    </citation>
    <scope>NUCLEOTIDE SEQUENCE [LARGE SCALE GENOMIC DNA]</scope>
    <source>
        <strain evidence="6">CGMCC 1.15790</strain>
    </source>
</reference>
<dbReference type="InterPro" id="IPR012347">
    <property type="entry name" value="Ferritin-like"/>
</dbReference>
<dbReference type="Proteomes" id="UP001596143">
    <property type="component" value="Unassembled WGS sequence"/>
</dbReference>